<dbReference type="Proteomes" id="UP000245391">
    <property type="component" value="Unassembled WGS sequence"/>
</dbReference>
<keyword evidence="1" id="KW-0812">Transmembrane</keyword>
<name>A0A317EZA6_9SPHI</name>
<dbReference type="AlphaFoldDB" id="A0A317EZA6"/>
<keyword evidence="3" id="KW-1185">Reference proteome</keyword>
<dbReference type="OrthoDB" id="797081at2"/>
<proteinExistence type="predicted"/>
<sequence>MNNPFKRKSGATKSSGRERMANAVVGSVLKMQRAWAAWMDKSINRYSVRKRKFFLVLFCALGTSYFSSQLVMLFVSDSPLSVPAKTSLQVQVELKPNTSNSEDQIKLKAKIERFKDYLRTLDSTSQGRQKKSDLLKRRPGLLDSIAAYEKMNQ</sequence>
<organism evidence="2 3">
    <name type="scientific">Pedobacter paludis</name>
    <dbReference type="NCBI Taxonomy" id="2203212"/>
    <lineage>
        <taxon>Bacteria</taxon>
        <taxon>Pseudomonadati</taxon>
        <taxon>Bacteroidota</taxon>
        <taxon>Sphingobacteriia</taxon>
        <taxon>Sphingobacteriales</taxon>
        <taxon>Sphingobacteriaceae</taxon>
        <taxon>Pedobacter</taxon>
    </lineage>
</organism>
<protein>
    <submittedName>
        <fullName evidence="2">Uncharacterized protein</fullName>
    </submittedName>
</protein>
<gene>
    <name evidence="2" type="ORF">DF947_10465</name>
</gene>
<accession>A0A317EZA6</accession>
<keyword evidence="1" id="KW-0472">Membrane</keyword>
<comment type="caution">
    <text evidence="2">The sequence shown here is derived from an EMBL/GenBank/DDBJ whole genome shotgun (WGS) entry which is preliminary data.</text>
</comment>
<dbReference type="EMBL" id="QGNY01000003">
    <property type="protein sequence ID" value="PWS32184.1"/>
    <property type="molecule type" value="Genomic_DNA"/>
</dbReference>
<evidence type="ECO:0000313" key="3">
    <source>
        <dbReference type="Proteomes" id="UP000245391"/>
    </source>
</evidence>
<dbReference type="RefSeq" id="WP_109929632.1">
    <property type="nucleotide sequence ID" value="NZ_QGNY01000003.1"/>
</dbReference>
<feature type="transmembrane region" description="Helical" evidence="1">
    <location>
        <begin position="53"/>
        <end position="75"/>
    </location>
</feature>
<evidence type="ECO:0000313" key="2">
    <source>
        <dbReference type="EMBL" id="PWS32184.1"/>
    </source>
</evidence>
<reference evidence="3" key="1">
    <citation type="submission" date="2018-05" db="EMBL/GenBank/DDBJ databases">
        <title>Pedobacter paludis sp. nov., isolated from wetland soil.</title>
        <authorList>
            <person name="Zhang Y."/>
        </authorList>
    </citation>
    <scope>NUCLEOTIDE SEQUENCE [LARGE SCALE GENOMIC DNA]</scope>
    <source>
        <strain evidence="3">R-8</strain>
    </source>
</reference>
<evidence type="ECO:0000256" key="1">
    <source>
        <dbReference type="SAM" id="Phobius"/>
    </source>
</evidence>
<keyword evidence="1" id="KW-1133">Transmembrane helix</keyword>